<dbReference type="SUPFAM" id="SSF46689">
    <property type="entry name" value="Homeodomain-like"/>
    <property type="match status" value="1"/>
</dbReference>
<dbReference type="Proteomes" id="UP000253772">
    <property type="component" value="Chromosome c2"/>
</dbReference>
<dbReference type="PANTHER" id="PTHR46796">
    <property type="entry name" value="HTH-TYPE TRANSCRIPTIONAL ACTIVATOR RHAS-RELATED"/>
    <property type="match status" value="1"/>
</dbReference>
<keyword evidence="3" id="KW-0804">Transcription</keyword>
<dbReference type="InterPro" id="IPR018060">
    <property type="entry name" value="HTH_AraC"/>
</dbReference>
<dbReference type="EMBL" id="CP037901">
    <property type="protein sequence ID" value="QBP12247.1"/>
    <property type="molecule type" value="Genomic_DNA"/>
</dbReference>
<dbReference type="RefSeq" id="WP_017512670.1">
    <property type="nucleotide sequence ID" value="NZ_CP026544.1"/>
</dbReference>
<protein>
    <submittedName>
        <fullName evidence="4">AraC family transcriptional regulator</fullName>
    </submittedName>
</protein>
<gene>
    <name evidence="4" type="ORF">DDF84_021025</name>
</gene>
<organism evidence="4 5">
    <name type="scientific">Cupriavidus metallidurans</name>
    <dbReference type="NCBI Taxonomy" id="119219"/>
    <lineage>
        <taxon>Bacteria</taxon>
        <taxon>Pseudomonadati</taxon>
        <taxon>Pseudomonadota</taxon>
        <taxon>Betaproteobacteria</taxon>
        <taxon>Burkholderiales</taxon>
        <taxon>Burkholderiaceae</taxon>
        <taxon>Cupriavidus</taxon>
    </lineage>
</organism>
<evidence type="ECO:0000313" key="4">
    <source>
        <dbReference type="EMBL" id="QBP12247.1"/>
    </source>
</evidence>
<proteinExistence type="predicted"/>
<keyword evidence="1" id="KW-0805">Transcription regulation</keyword>
<reference evidence="4 5" key="1">
    <citation type="submission" date="2019-03" db="EMBL/GenBank/DDBJ databases">
        <title>Comparative insights into the high quality Complete genome sequence of highly metal resistant Cupriavidus metallidurans strain BS1 isolated from a gold-copper mine.</title>
        <authorList>
            <person name="Mazhar H.S."/>
            <person name="Rensing C."/>
        </authorList>
    </citation>
    <scope>NUCLEOTIDE SEQUENCE [LARGE SCALE GENOMIC DNA]</scope>
    <source>
        <strain evidence="4 5">BS1</strain>
    </source>
</reference>
<evidence type="ECO:0000256" key="3">
    <source>
        <dbReference type="ARBA" id="ARBA00023163"/>
    </source>
</evidence>
<dbReference type="SMART" id="SM00342">
    <property type="entry name" value="HTH_ARAC"/>
    <property type="match status" value="1"/>
</dbReference>
<dbReference type="Gene3D" id="1.10.10.60">
    <property type="entry name" value="Homeodomain-like"/>
    <property type="match status" value="1"/>
</dbReference>
<evidence type="ECO:0000256" key="1">
    <source>
        <dbReference type="ARBA" id="ARBA00023015"/>
    </source>
</evidence>
<evidence type="ECO:0000313" key="5">
    <source>
        <dbReference type="Proteomes" id="UP000253772"/>
    </source>
</evidence>
<sequence length="333" mass="36335">MRAQSPLLIRNWSTSDVPQSQRYDYYAHALATAIFPIQLSGSAPSAFGVDMSAADLGGMTVIRQRGTPHRCFADRGNIARAEGRTFHLLTSTRSAWTLEHLTRERLGPGDVIMCDSSIPFNLEIGNDFNIVHVALSEAWIRQWLPAPSVLVGARIDANDSWGRALSAFLQSLEPARLADYPLPRSFIGDHIGSLLAFLAQSRSAVPSKPAKTERAAVLDRIRDCMAGQSREATLCAADVAAAVSISVRSLHRHFARSSTTFGAVLMAMRCADAVRMLESSSFSRLTVAEIGRRAGFADAAHFSRVMRARVGHTPNQLRRAHAGPSSRDDPKEE</sequence>
<dbReference type="OrthoDB" id="9178898at2"/>
<dbReference type="Pfam" id="PF14525">
    <property type="entry name" value="AraC_binding_2"/>
    <property type="match status" value="1"/>
</dbReference>
<evidence type="ECO:0000256" key="2">
    <source>
        <dbReference type="ARBA" id="ARBA00023125"/>
    </source>
</evidence>
<dbReference type="GO" id="GO:0043565">
    <property type="term" value="F:sequence-specific DNA binding"/>
    <property type="evidence" value="ECO:0007669"/>
    <property type="project" value="InterPro"/>
</dbReference>
<dbReference type="InterPro" id="IPR035418">
    <property type="entry name" value="AraC-bd_2"/>
</dbReference>
<dbReference type="PANTHER" id="PTHR46796:SF6">
    <property type="entry name" value="ARAC SUBFAMILY"/>
    <property type="match status" value="1"/>
</dbReference>
<dbReference type="AlphaFoldDB" id="A0A2L0X3K9"/>
<dbReference type="InterPro" id="IPR050204">
    <property type="entry name" value="AraC_XylS_family_regulators"/>
</dbReference>
<accession>A0A2L0X3K9</accession>
<dbReference type="Pfam" id="PF12833">
    <property type="entry name" value="HTH_18"/>
    <property type="match status" value="1"/>
</dbReference>
<dbReference type="InterPro" id="IPR009057">
    <property type="entry name" value="Homeodomain-like_sf"/>
</dbReference>
<dbReference type="GO" id="GO:0003700">
    <property type="term" value="F:DNA-binding transcription factor activity"/>
    <property type="evidence" value="ECO:0007669"/>
    <property type="project" value="InterPro"/>
</dbReference>
<keyword evidence="2" id="KW-0238">DNA-binding</keyword>
<dbReference type="PROSITE" id="PS01124">
    <property type="entry name" value="HTH_ARAC_FAMILY_2"/>
    <property type="match status" value="1"/>
</dbReference>
<name>A0A2L0X3K9_9BURK</name>